<organism evidence="2 3">
    <name type="scientific">Tumebacillus amylolyticus</name>
    <dbReference type="NCBI Taxonomy" id="2801339"/>
    <lineage>
        <taxon>Bacteria</taxon>
        <taxon>Bacillati</taxon>
        <taxon>Bacillota</taxon>
        <taxon>Bacilli</taxon>
        <taxon>Bacillales</taxon>
        <taxon>Alicyclobacillaceae</taxon>
        <taxon>Tumebacillus</taxon>
    </lineage>
</organism>
<name>A0ABS1J5M6_9BACL</name>
<evidence type="ECO:0000313" key="3">
    <source>
        <dbReference type="Proteomes" id="UP000602284"/>
    </source>
</evidence>
<keyword evidence="3" id="KW-1185">Reference proteome</keyword>
<feature type="signal peptide" evidence="1">
    <location>
        <begin position="1"/>
        <end position="21"/>
    </location>
</feature>
<protein>
    <submittedName>
        <fullName evidence="2">Uncharacterized protein</fullName>
    </submittedName>
</protein>
<keyword evidence="1" id="KW-0732">Signal</keyword>
<gene>
    <name evidence="2" type="ORF">JJB07_02740</name>
</gene>
<feature type="chain" id="PRO_5046266296" evidence="1">
    <location>
        <begin position="22"/>
        <end position="71"/>
    </location>
</feature>
<dbReference type="RefSeq" id="WP_201630908.1">
    <property type="nucleotide sequence ID" value="NZ_JAEQNB010000001.1"/>
</dbReference>
<reference evidence="2 3" key="1">
    <citation type="submission" date="2021-01" db="EMBL/GenBank/DDBJ databases">
        <title>Tumebacillus sp. strain ITR2 16S ribosomal RNA gene Genome sequencing and assembly.</title>
        <authorList>
            <person name="Kang M."/>
        </authorList>
    </citation>
    <scope>NUCLEOTIDE SEQUENCE [LARGE SCALE GENOMIC DNA]</scope>
    <source>
        <strain evidence="2 3">ITR2</strain>
    </source>
</reference>
<evidence type="ECO:0000256" key="1">
    <source>
        <dbReference type="SAM" id="SignalP"/>
    </source>
</evidence>
<accession>A0ABS1J5M6</accession>
<evidence type="ECO:0000313" key="2">
    <source>
        <dbReference type="EMBL" id="MBL0385556.1"/>
    </source>
</evidence>
<dbReference type="Proteomes" id="UP000602284">
    <property type="component" value="Unassembled WGS sequence"/>
</dbReference>
<proteinExistence type="predicted"/>
<sequence>MKKMLLAVVAFCFAWSFTSNTINLSNAAAVEDPGPLRVSKLAAVEDPGPLFISKPMSFFEDPGPMGITRNA</sequence>
<dbReference type="EMBL" id="JAEQNB010000001">
    <property type="protein sequence ID" value="MBL0385556.1"/>
    <property type="molecule type" value="Genomic_DNA"/>
</dbReference>
<comment type="caution">
    <text evidence="2">The sequence shown here is derived from an EMBL/GenBank/DDBJ whole genome shotgun (WGS) entry which is preliminary data.</text>
</comment>